<feature type="domain" description="HTH tetR-type" evidence="6">
    <location>
        <begin position="36"/>
        <end position="96"/>
    </location>
</feature>
<dbReference type="EMBL" id="QJTF01000003">
    <property type="protein sequence ID" value="PYE89663.1"/>
    <property type="molecule type" value="Genomic_DNA"/>
</dbReference>
<dbReference type="InterPro" id="IPR023772">
    <property type="entry name" value="DNA-bd_HTH_TetR-type_CS"/>
</dbReference>
<evidence type="ECO:0000256" key="4">
    <source>
        <dbReference type="PROSITE-ProRule" id="PRU00335"/>
    </source>
</evidence>
<comment type="caution">
    <text evidence="7">The sequence shown here is derived from an EMBL/GenBank/DDBJ whole genome shotgun (WGS) entry which is preliminary data.</text>
</comment>
<dbReference type="InterPro" id="IPR009057">
    <property type="entry name" value="Homeodomain-like_sf"/>
</dbReference>
<evidence type="ECO:0000256" key="1">
    <source>
        <dbReference type="ARBA" id="ARBA00023015"/>
    </source>
</evidence>
<dbReference type="SUPFAM" id="SSF48498">
    <property type="entry name" value="Tetracyclin repressor-like, C-terminal domain"/>
    <property type="match status" value="1"/>
</dbReference>
<name>A0A318T466_9HYPH</name>
<dbReference type="Proteomes" id="UP000247454">
    <property type="component" value="Unassembled WGS sequence"/>
</dbReference>
<dbReference type="PROSITE" id="PS01081">
    <property type="entry name" value="HTH_TETR_1"/>
    <property type="match status" value="1"/>
</dbReference>
<dbReference type="Pfam" id="PF00440">
    <property type="entry name" value="TetR_N"/>
    <property type="match status" value="1"/>
</dbReference>
<feature type="region of interest" description="Disordered" evidence="5">
    <location>
        <begin position="223"/>
        <end position="247"/>
    </location>
</feature>
<dbReference type="Pfam" id="PF21993">
    <property type="entry name" value="TetR_C_13_2"/>
    <property type="match status" value="1"/>
</dbReference>
<evidence type="ECO:0000256" key="5">
    <source>
        <dbReference type="SAM" id="MobiDB-lite"/>
    </source>
</evidence>
<evidence type="ECO:0000256" key="2">
    <source>
        <dbReference type="ARBA" id="ARBA00023125"/>
    </source>
</evidence>
<dbReference type="PANTHER" id="PTHR47506:SF1">
    <property type="entry name" value="HTH-TYPE TRANSCRIPTIONAL REGULATOR YJDC"/>
    <property type="match status" value="1"/>
</dbReference>
<dbReference type="InterPro" id="IPR001647">
    <property type="entry name" value="HTH_TetR"/>
</dbReference>
<dbReference type="GO" id="GO:0003677">
    <property type="term" value="F:DNA binding"/>
    <property type="evidence" value="ECO:0007669"/>
    <property type="project" value="UniProtKB-UniRule"/>
</dbReference>
<dbReference type="AlphaFoldDB" id="A0A318T466"/>
<gene>
    <name evidence="7" type="ORF">C7477_103172</name>
</gene>
<evidence type="ECO:0000259" key="6">
    <source>
        <dbReference type="PROSITE" id="PS50977"/>
    </source>
</evidence>
<keyword evidence="8" id="KW-1185">Reference proteome</keyword>
<accession>A0A318T466</accession>
<keyword evidence="1" id="KW-0805">Transcription regulation</keyword>
<dbReference type="PROSITE" id="PS50977">
    <property type="entry name" value="HTH_TETR_2"/>
    <property type="match status" value="1"/>
</dbReference>
<dbReference type="InterPro" id="IPR054156">
    <property type="entry name" value="YxaF_TetR_C"/>
</dbReference>
<evidence type="ECO:0000313" key="7">
    <source>
        <dbReference type="EMBL" id="PYE89663.1"/>
    </source>
</evidence>
<sequence>MLFSDRYSTQLTSRVKRCLVIIMERDLKSRGGRPWSFDREKAVETAMRLFWRHGYEGVSIGDLTKEIGIAPPSIYAAFGSKAGLYKEALDRYEEKFGSLDVEPMKTGASLAEAVRALLEGAARAVTDPDRERGCMISSGMTECHFDHAALAREATSRRDAMREQIAEALAPFASKTDARRLARYLSAVMQGISIQARDRATRAELQEIIEETVAGLKARGFEEWSRTGVSTSRSSPPPHKRGGPKQP</sequence>
<evidence type="ECO:0000313" key="8">
    <source>
        <dbReference type="Proteomes" id="UP000247454"/>
    </source>
</evidence>
<dbReference type="InterPro" id="IPR036271">
    <property type="entry name" value="Tet_transcr_reg_TetR-rel_C_sf"/>
</dbReference>
<feature type="compositionally biased region" description="Basic residues" evidence="5">
    <location>
        <begin position="238"/>
        <end position="247"/>
    </location>
</feature>
<reference evidence="7 8" key="1">
    <citation type="submission" date="2018-06" db="EMBL/GenBank/DDBJ databases">
        <title>Genomic Encyclopedia of Type Strains, Phase III (KMG-III): the genomes of soil and plant-associated and newly described type strains.</title>
        <authorList>
            <person name="Whitman W."/>
        </authorList>
    </citation>
    <scope>NUCLEOTIDE SEQUENCE [LARGE SCALE GENOMIC DNA]</scope>
    <source>
        <strain evidence="7 8">ORS 1419</strain>
    </source>
</reference>
<evidence type="ECO:0000256" key="3">
    <source>
        <dbReference type="ARBA" id="ARBA00023163"/>
    </source>
</evidence>
<dbReference type="Gene3D" id="1.10.10.60">
    <property type="entry name" value="Homeodomain-like"/>
    <property type="match status" value="1"/>
</dbReference>
<feature type="DNA-binding region" description="H-T-H motif" evidence="4">
    <location>
        <begin position="59"/>
        <end position="78"/>
    </location>
</feature>
<dbReference type="PANTHER" id="PTHR47506">
    <property type="entry name" value="TRANSCRIPTIONAL REGULATORY PROTEIN"/>
    <property type="match status" value="1"/>
</dbReference>
<keyword evidence="2 4" id="KW-0238">DNA-binding</keyword>
<keyword evidence="3" id="KW-0804">Transcription</keyword>
<protein>
    <submittedName>
        <fullName evidence="7">TetR family transcriptional regulator</fullName>
    </submittedName>
</protein>
<proteinExistence type="predicted"/>
<dbReference type="SUPFAM" id="SSF46689">
    <property type="entry name" value="Homeodomain-like"/>
    <property type="match status" value="1"/>
</dbReference>
<organism evidence="7 8">
    <name type="scientific">Phyllobacterium leguminum</name>
    <dbReference type="NCBI Taxonomy" id="314237"/>
    <lineage>
        <taxon>Bacteria</taxon>
        <taxon>Pseudomonadati</taxon>
        <taxon>Pseudomonadota</taxon>
        <taxon>Alphaproteobacteria</taxon>
        <taxon>Hyphomicrobiales</taxon>
        <taxon>Phyllobacteriaceae</taxon>
        <taxon>Phyllobacterium</taxon>
    </lineage>
</organism>
<dbReference type="Gene3D" id="1.10.357.10">
    <property type="entry name" value="Tetracycline Repressor, domain 2"/>
    <property type="match status" value="1"/>
</dbReference>